<proteinExistence type="predicted"/>
<name>A0A264VPQ7_PRORE</name>
<dbReference type="Gene3D" id="2.60.40.1090">
    <property type="entry name" value="Fimbrial-type adhesion domain"/>
    <property type="match status" value="1"/>
</dbReference>
<evidence type="ECO:0008006" key="3">
    <source>
        <dbReference type="Google" id="ProtNLM"/>
    </source>
</evidence>
<organism evidence="1 2">
    <name type="scientific">Providencia rettgeri</name>
    <dbReference type="NCBI Taxonomy" id="587"/>
    <lineage>
        <taxon>Bacteria</taxon>
        <taxon>Pseudomonadati</taxon>
        <taxon>Pseudomonadota</taxon>
        <taxon>Gammaproteobacteria</taxon>
        <taxon>Enterobacterales</taxon>
        <taxon>Morganellaceae</taxon>
        <taxon>Providencia</taxon>
    </lineage>
</organism>
<dbReference type="SUPFAM" id="SSF49401">
    <property type="entry name" value="Bacterial adhesins"/>
    <property type="match status" value="1"/>
</dbReference>
<dbReference type="GO" id="GO:0007155">
    <property type="term" value="P:cell adhesion"/>
    <property type="evidence" value="ECO:0007669"/>
    <property type="project" value="InterPro"/>
</dbReference>
<evidence type="ECO:0000313" key="2">
    <source>
        <dbReference type="Proteomes" id="UP000216001"/>
    </source>
</evidence>
<dbReference type="EMBL" id="NOWC01000023">
    <property type="protein sequence ID" value="OZS73293.1"/>
    <property type="molecule type" value="Genomic_DNA"/>
</dbReference>
<dbReference type="Proteomes" id="UP000216001">
    <property type="component" value="Unassembled WGS sequence"/>
</dbReference>
<protein>
    <recommendedName>
        <fullName evidence="3">Fimbrial protein</fullName>
    </recommendedName>
</protein>
<comment type="caution">
    <text evidence="1">The sequence shown here is derived from an EMBL/GenBank/DDBJ whole genome shotgun (WGS) entry which is preliminary data.</text>
</comment>
<accession>A0A264VPQ7</accession>
<evidence type="ECO:0000313" key="1">
    <source>
        <dbReference type="EMBL" id="OZS73293.1"/>
    </source>
</evidence>
<dbReference type="InterPro" id="IPR036937">
    <property type="entry name" value="Adhesion_dom_fimbrial_sf"/>
</dbReference>
<dbReference type="GO" id="GO:0009289">
    <property type="term" value="C:pilus"/>
    <property type="evidence" value="ECO:0007669"/>
    <property type="project" value="InterPro"/>
</dbReference>
<reference evidence="1 2" key="1">
    <citation type="submission" date="2017-07" db="EMBL/GenBank/DDBJ databases">
        <title>blaIMP-27 on transferable plasmids in Proteus mirabilis and Providencia rettgeri.</title>
        <authorList>
            <person name="Potter R."/>
        </authorList>
    </citation>
    <scope>NUCLEOTIDE SEQUENCE [LARGE SCALE GENOMIC DNA]</scope>
    <source>
        <strain evidence="1 2">PR1</strain>
    </source>
</reference>
<dbReference type="AlphaFoldDB" id="A0A264VPQ7"/>
<sequence>MANSGSLKGQAQFTGSVYSTTCSIYLPQKNQAIDFGLVGASTLARTHLIKDVFSIQLNECQQFLAKGLIKIKFNGPLFNDSVESFRLGEKNNRIKLSILLDDIVILPNQFNTLKPIYFNNSWDESLPKYNYIFTFVLEAQDGSLAQLGNYNSYLTFNISYE</sequence>
<dbReference type="InterPro" id="IPR008966">
    <property type="entry name" value="Adhesion_dom_sf"/>
</dbReference>
<gene>
    <name evidence="1" type="ORF">CHI95_17280</name>
</gene>